<feature type="region of interest" description="Disordered" evidence="1">
    <location>
        <begin position="64"/>
        <end position="86"/>
    </location>
</feature>
<comment type="caution">
    <text evidence="2">The sequence shown here is derived from an EMBL/GenBank/DDBJ whole genome shotgun (WGS) entry which is preliminary data.</text>
</comment>
<keyword evidence="3" id="KW-1185">Reference proteome</keyword>
<sequence length="86" mass="9467">MTVRDGLSLEEAIQQAKALHQQRLSAGYDQVALDRAARLGFANGAFEDNEDDAMEVIEEFYPETQASNIPSTSHSLVEKLDQRASA</sequence>
<name>A0ABX0WMX9_9BURK</name>
<dbReference type="Proteomes" id="UP000783934">
    <property type="component" value="Unassembled WGS sequence"/>
</dbReference>
<dbReference type="RefSeq" id="WP_188372590.1">
    <property type="nucleotide sequence ID" value="NZ_BMCQ01000001.1"/>
</dbReference>
<evidence type="ECO:0000313" key="3">
    <source>
        <dbReference type="Proteomes" id="UP000783934"/>
    </source>
</evidence>
<accession>A0ABX0WMX9</accession>
<dbReference type="EMBL" id="JAATIZ010000002">
    <property type="protein sequence ID" value="NJB64601.1"/>
    <property type="molecule type" value="Genomic_DNA"/>
</dbReference>
<proteinExistence type="predicted"/>
<reference evidence="2 3" key="1">
    <citation type="submission" date="2020-03" db="EMBL/GenBank/DDBJ databases">
        <title>Genomic Encyclopedia of Type Strains, Phase IV (KMG-IV): sequencing the most valuable type-strain genomes for metagenomic binning, comparative biology and taxonomic classification.</title>
        <authorList>
            <person name="Goeker M."/>
        </authorList>
    </citation>
    <scope>NUCLEOTIDE SEQUENCE [LARGE SCALE GENOMIC DNA]</scope>
    <source>
        <strain evidence="2 3">DSM 26613</strain>
    </source>
</reference>
<evidence type="ECO:0000313" key="2">
    <source>
        <dbReference type="EMBL" id="NJB64601.1"/>
    </source>
</evidence>
<organism evidence="2 3">
    <name type="scientific">Paenalcaligenes hominis</name>
    <dbReference type="NCBI Taxonomy" id="643674"/>
    <lineage>
        <taxon>Bacteria</taxon>
        <taxon>Pseudomonadati</taxon>
        <taxon>Pseudomonadota</taxon>
        <taxon>Betaproteobacteria</taxon>
        <taxon>Burkholderiales</taxon>
        <taxon>Alcaligenaceae</taxon>
        <taxon>Paenalcaligenes</taxon>
    </lineage>
</organism>
<feature type="compositionally biased region" description="Polar residues" evidence="1">
    <location>
        <begin position="64"/>
        <end position="75"/>
    </location>
</feature>
<protein>
    <submittedName>
        <fullName evidence="2">Uncharacterized protein</fullName>
    </submittedName>
</protein>
<gene>
    <name evidence="2" type="ORF">GGR41_000830</name>
</gene>
<feature type="compositionally biased region" description="Basic and acidic residues" evidence="1">
    <location>
        <begin position="76"/>
        <end position="86"/>
    </location>
</feature>
<evidence type="ECO:0000256" key="1">
    <source>
        <dbReference type="SAM" id="MobiDB-lite"/>
    </source>
</evidence>